<evidence type="ECO:0000313" key="1">
    <source>
        <dbReference type="EMBL" id="CAD5219401.1"/>
    </source>
</evidence>
<proteinExistence type="predicted"/>
<keyword evidence="2" id="KW-1185">Reference proteome</keyword>
<protein>
    <submittedName>
        <fullName evidence="1">(pine wood nematode) hypothetical protein</fullName>
    </submittedName>
</protein>
<dbReference type="EMBL" id="CAJFCV020000003">
    <property type="protein sequence ID" value="CAG9104642.1"/>
    <property type="molecule type" value="Genomic_DNA"/>
</dbReference>
<gene>
    <name evidence="1" type="ORF">BXYJ_LOCUS5660</name>
</gene>
<reference evidence="1" key="1">
    <citation type="submission" date="2020-09" db="EMBL/GenBank/DDBJ databases">
        <authorList>
            <person name="Kikuchi T."/>
        </authorList>
    </citation>
    <scope>NUCLEOTIDE SEQUENCE</scope>
    <source>
        <strain evidence="1">Ka4C1</strain>
    </source>
</reference>
<dbReference type="Proteomes" id="UP000659654">
    <property type="component" value="Unassembled WGS sequence"/>
</dbReference>
<comment type="caution">
    <text evidence="1">The sequence shown here is derived from an EMBL/GenBank/DDBJ whole genome shotgun (WGS) entry which is preliminary data.</text>
</comment>
<sequence length="80" mass="9078">MSRTIHSFTADYQTHNQECMGILPDNRCRSKIAASSNQIEMPCRVQTKEKPVVLMIAPQTILTDADSEEARKEMARLRAN</sequence>
<accession>A0A7I8WM36</accession>
<dbReference type="AlphaFoldDB" id="A0A7I8WM36"/>
<dbReference type="Proteomes" id="UP000582659">
    <property type="component" value="Unassembled WGS sequence"/>
</dbReference>
<name>A0A7I8WM36_BURXY</name>
<evidence type="ECO:0000313" key="2">
    <source>
        <dbReference type="Proteomes" id="UP000659654"/>
    </source>
</evidence>
<organism evidence="1 2">
    <name type="scientific">Bursaphelenchus xylophilus</name>
    <name type="common">Pinewood nematode worm</name>
    <name type="synonym">Aphelenchoides xylophilus</name>
    <dbReference type="NCBI Taxonomy" id="6326"/>
    <lineage>
        <taxon>Eukaryota</taxon>
        <taxon>Metazoa</taxon>
        <taxon>Ecdysozoa</taxon>
        <taxon>Nematoda</taxon>
        <taxon>Chromadorea</taxon>
        <taxon>Rhabditida</taxon>
        <taxon>Tylenchina</taxon>
        <taxon>Tylenchomorpha</taxon>
        <taxon>Aphelenchoidea</taxon>
        <taxon>Aphelenchoididae</taxon>
        <taxon>Bursaphelenchus</taxon>
    </lineage>
</organism>
<dbReference type="EMBL" id="CAJFDI010000003">
    <property type="protein sequence ID" value="CAD5219401.1"/>
    <property type="molecule type" value="Genomic_DNA"/>
</dbReference>
<dbReference type="OrthoDB" id="10336785at2759"/>